<accession>A0A8X6UA71</accession>
<dbReference type="EMBL" id="BMAW01121985">
    <property type="protein sequence ID" value="GFT96782.1"/>
    <property type="molecule type" value="Genomic_DNA"/>
</dbReference>
<dbReference type="Proteomes" id="UP000887013">
    <property type="component" value="Unassembled WGS sequence"/>
</dbReference>
<dbReference type="AlphaFoldDB" id="A0A8X6UA71"/>
<keyword evidence="2" id="KW-1185">Reference proteome</keyword>
<evidence type="ECO:0000313" key="2">
    <source>
        <dbReference type="Proteomes" id="UP000887013"/>
    </source>
</evidence>
<gene>
    <name evidence="1" type="ORF">NPIL_40281</name>
</gene>
<sequence length="115" mass="13560">MVQRTGSPWFRLRRFRQPLIITVCVCLVPRKHSPTPCATPSHRKGRKIRFVLPCLIGNGERERVSIIRKATNKVRSRIKKGNEQYRRAMLQRDMMDLRGYPIQVKWAELAFRLMG</sequence>
<comment type="caution">
    <text evidence="1">The sequence shown here is derived from an EMBL/GenBank/DDBJ whole genome shotgun (WGS) entry which is preliminary data.</text>
</comment>
<reference evidence="1" key="1">
    <citation type="submission" date="2020-08" db="EMBL/GenBank/DDBJ databases">
        <title>Multicomponent nature underlies the extraordinary mechanical properties of spider dragline silk.</title>
        <authorList>
            <person name="Kono N."/>
            <person name="Nakamura H."/>
            <person name="Mori M."/>
            <person name="Yoshida Y."/>
            <person name="Ohtoshi R."/>
            <person name="Malay A.D."/>
            <person name="Moran D.A.P."/>
            <person name="Tomita M."/>
            <person name="Numata K."/>
            <person name="Arakawa K."/>
        </authorList>
    </citation>
    <scope>NUCLEOTIDE SEQUENCE</scope>
</reference>
<name>A0A8X6UA71_NEPPI</name>
<protein>
    <submittedName>
        <fullName evidence="1">Uncharacterized protein</fullName>
    </submittedName>
</protein>
<proteinExistence type="predicted"/>
<organism evidence="1 2">
    <name type="scientific">Nephila pilipes</name>
    <name type="common">Giant wood spider</name>
    <name type="synonym">Nephila maculata</name>
    <dbReference type="NCBI Taxonomy" id="299642"/>
    <lineage>
        <taxon>Eukaryota</taxon>
        <taxon>Metazoa</taxon>
        <taxon>Ecdysozoa</taxon>
        <taxon>Arthropoda</taxon>
        <taxon>Chelicerata</taxon>
        <taxon>Arachnida</taxon>
        <taxon>Araneae</taxon>
        <taxon>Araneomorphae</taxon>
        <taxon>Entelegynae</taxon>
        <taxon>Araneoidea</taxon>
        <taxon>Nephilidae</taxon>
        <taxon>Nephila</taxon>
    </lineage>
</organism>
<evidence type="ECO:0000313" key="1">
    <source>
        <dbReference type="EMBL" id="GFT96782.1"/>
    </source>
</evidence>